<dbReference type="GO" id="GO:0008176">
    <property type="term" value="F:tRNA (guanine(46)-N7)-methyltransferase activity"/>
    <property type="evidence" value="ECO:0007669"/>
    <property type="project" value="UniProtKB-EC"/>
</dbReference>
<keyword evidence="5" id="KW-0949">S-adenosyl-L-methionine</keyword>
<dbReference type="GO" id="GO:0043527">
    <property type="term" value="C:tRNA methyltransferase complex"/>
    <property type="evidence" value="ECO:0007669"/>
    <property type="project" value="TreeGrafter"/>
</dbReference>
<accession>A0A6J7EVB6</accession>
<name>A0A6J7EVB6_9ZZZZ</name>
<evidence type="ECO:0000313" key="7">
    <source>
        <dbReference type="EMBL" id="CAB4885005.1"/>
    </source>
</evidence>
<evidence type="ECO:0000256" key="2">
    <source>
        <dbReference type="ARBA" id="ARBA00011977"/>
    </source>
</evidence>
<dbReference type="HAMAP" id="MF_01057">
    <property type="entry name" value="tRNA_methyltr_TrmB"/>
    <property type="match status" value="1"/>
</dbReference>
<evidence type="ECO:0000256" key="3">
    <source>
        <dbReference type="ARBA" id="ARBA00022603"/>
    </source>
</evidence>
<dbReference type="Gene3D" id="3.40.50.150">
    <property type="entry name" value="Vaccinia Virus protein VP39"/>
    <property type="match status" value="1"/>
</dbReference>
<gene>
    <name evidence="7" type="ORF">UFOPK3402_01694</name>
</gene>
<dbReference type="EMBL" id="CAFBLS010000255">
    <property type="protein sequence ID" value="CAB4885005.1"/>
    <property type="molecule type" value="Genomic_DNA"/>
</dbReference>
<evidence type="ECO:0000256" key="5">
    <source>
        <dbReference type="ARBA" id="ARBA00022691"/>
    </source>
</evidence>
<keyword evidence="4" id="KW-0808">Transferase</keyword>
<protein>
    <recommendedName>
        <fullName evidence="2">tRNA (guanine(46)-N(7))-methyltransferase</fullName>
        <ecNumber evidence="2">2.1.1.33</ecNumber>
    </recommendedName>
</protein>
<keyword evidence="6" id="KW-0819">tRNA processing</keyword>
<keyword evidence="3" id="KW-0489">Methyltransferase</keyword>
<dbReference type="PROSITE" id="PS51625">
    <property type="entry name" value="SAM_MT_TRMB"/>
    <property type="match status" value="1"/>
</dbReference>
<organism evidence="7">
    <name type="scientific">freshwater metagenome</name>
    <dbReference type="NCBI Taxonomy" id="449393"/>
    <lineage>
        <taxon>unclassified sequences</taxon>
        <taxon>metagenomes</taxon>
        <taxon>ecological metagenomes</taxon>
    </lineage>
</organism>
<dbReference type="InterPro" id="IPR029063">
    <property type="entry name" value="SAM-dependent_MTases_sf"/>
</dbReference>
<dbReference type="InterPro" id="IPR003358">
    <property type="entry name" value="tRNA_(Gua-N-7)_MeTrfase_Trmb"/>
</dbReference>
<dbReference type="InterPro" id="IPR055361">
    <property type="entry name" value="tRNA_methyltr_TrmB_bact"/>
</dbReference>
<comment type="catalytic activity">
    <reaction evidence="1">
        <text>guanosine(46) in tRNA + S-adenosyl-L-methionine = N(7)-methylguanosine(46) in tRNA + S-adenosyl-L-homocysteine</text>
        <dbReference type="Rhea" id="RHEA:42708"/>
        <dbReference type="Rhea" id="RHEA-COMP:10188"/>
        <dbReference type="Rhea" id="RHEA-COMP:10189"/>
        <dbReference type="ChEBI" id="CHEBI:57856"/>
        <dbReference type="ChEBI" id="CHEBI:59789"/>
        <dbReference type="ChEBI" id="CHEBI:74269"/>
        <dbReference type="ChEBI" id="CHEBI:74480"/>
        <dbReference type="EC" id="2.1.1.33"/>
    </reaction>
</comment>
<sequence>MTIRTYKPRRGRVTPRQASALAIEDGLLLPLASSLLDVNDIWGGRPLVLEIGFGTGASTIDTAEAEPETGLLAVDVHTPGIGDLLFRVRRAGLSNVRVMEADALEVLRDMIPVGALAGIRSYFPDPWPKARHHKRRLVTAEHASLIASRAATGATWHLATDWAPYAEQMLEVLGAHPRWSGTVIDRPVNRPVTRYERTALLQGRAITDLCFIRR</sequence>
<evidence type="ECO:0000256" key="4">
    <source>
        <dbReference type="ARBA" id="ARBA00022679"/>
    </source>
</evidence>
<dbReference type="EC" id="2.1.1.33" evidence="2"/>
<evidence type="ECO:0000256" key="1">
    <source>
        <dbReference type="ARBA" id="ARBA00000142"/>
    </source>
</evidence>
<evidence type="ECO:0000256" key="6">
    <source>
        <dbReference type="ARBA" id="ARBA00022694"/>
    </source>
</evidence>
<dbReference type="PANTHER" id="PTHR23417">
    <property type="entry name" value="3-DEOXY-D-MANNO-OCTULOSONIC-ACID TRANSFERASE/TRNA GUANINE-N 7 - -METHYLTRANSFERASE"/>
    <property type="match status" value="1"/>
</dbReference>
<dbReference type="NCBIfam" id="TIGR00091">
    <property type="entry name" value="tRNA (guanosine(46)-N7)-methyltransferase TrmB"/>
    <property type="match status" value="1"/>
</dbReference>
<dbReference type="Pfam" id="PF02390">
    <property type="entry name" value="Methyltransf_4"/>
    <property type="match status" value="1"/>
</dbReference>
<proteinExistence type="inferred from homology"/>
<dbReference type="SUPFAM" id="SSF53335">
    <property type="entry name" value="S-adenosyl-L-methionine-dependent methyltransferases"/>
    <property type="match status" value="1"/>
</dbReference>
<reference evidence="7" key="1">
    <citation type="submission" date="2020-05" db="EMBL/GenBank/DDBJ databases">
        <authorList>
            <person name="Chiriac C."/>
            <person name="Salcher M."/>
            <person name="Ghai R."/>
            <person name="Kavagutti S V."/>
        </authorList>
    </citation>
    <scope>NUCLEOTIDE SEQUENCE</scope>
</reference>
<dbReference type="PANTHER" id="PTHR23417:SF14">
    <property type="entry name" value="PENTACOTRIPEPTIDE-REPEAT REGION OF PRORP DOMAIN-CONTAINING PROTEIN"/>
    <property type="match status" value="1"/>
</dbReference>
<dbReference type="AlphaFoldDB" id="A0A6J7EVB6"/>